<organism evidence="2 3">
    <name type="scientific">Fusarium equiseti</name>
    <name type="common">Fusarium scirpi</name>
    <dbReference type="NCBI Taxonomy" id="61235"/>
    <lineage>
        <taxon>Eukaryota</taxon>
        <taxon>Fungi</taxon>
        <taxon>Dikarya</taxon>
        <taxon>Ascomycota</taxon>
        <taxon>Pezizomycotina</taxon>
        <taxon>Sordariomycetes</taxon>
        <taxon>Hypocreomycetidae</taxon>
        <taxon>Hypocreales</taxon>
        <taxon>Nectriaceae</taxon>
        <taxon>Fusarium</taxon>
        <taxon>Fusarium incarnatum-equiseti species complex</taxon>
    </lineage>
</organism>
<protein>
    <submittedName>
        <fullName evidence="2">Uncharacterized protein</fullName>
    </submittedName>
</protein>
<gene>
    <name evidence="2" type="ORF">FEQUK3_LOCUS5139</name>
</gene>
<sequence length="110" mass="12383">MFVNLKSILPFMLASPVCQTPYTVQYSDTDDLQMISHNVSPPGLSHLKPSPSLPNHDALATIVPEHLDQTVNEEFDSYEITRRYKTTIEELTKGNRSPVNVSPCIIKIEK</sequence>
<keyword evidence="1" id="KW-0732">Signal</keyword>
<dbReference type="Proteomes" id="UP000693738">
    <property type="component" value="Unassembled WGS sequence"/>
</dbReference>
<dbReference type="EMBL" id="CAJSTJ010000129">
    <property type="protein sequence ID" value="CAG7559408.1"/>
    <property type="molecule type" value="Genomic_DNA"/>
</dbReference>
<reference evidence="2" key="1">
    <citation type="submission" date="2021-05" db="EMBL/GenBank/DDBJ databases">
        <authorList>
            <person name="Khan N."/>
        </authorList>
    </citation>
    <scope>NUCLEOTIDE SEQUENCE</scope>
</reference>
<accession>A0A8J2J062</accession>
<comment type="caution">
    <text evidence="2">The sequence shown here is derived from an EMBL/GenBank/DDBJ whole genome shotgun (WGS) entry which is preliminary data.</text>
</comment>
<evidence type="ECO:0000313" key="2">
    <source>
        <dbReference type="EMBL" id="CAG7559408.1"/>
    </source>
</evidence>
<proteinExistence type="predicted"/>
<name>A0A8J2J062_FUSEQ</name>
<dbReference type="AlphaFoldDB" id="A0A8J2J062"/>
<feature type="chain" id="PRO_5035170696" evidence="1">
    <location>
        <begin position="20"/>
        <end position="110"/>
    </location>
</feature>
<evidence type="ECO:0000256" key="1">
    <source>
        <dbReference type="SAM" id="SignalP"/>
    </source>
</evidence>
<evidence type="ECO:0000313" key="3">
    <source>
        <dbReference type="Proteomes" id="UP000693738"/>
    </source>
</evidence>
<feature type="signal peptide" evidence="1">
    <location>
        <begin position="1"/>
        <end position="19"/>
    </location>
</feature>